<keyword evidence="3" id="KW-0813">Transport</keyword>
<keyword evidence="5" id="KW-0812">Transmembrane</keyword>
<protein>
    <submittedName>
        <fullName evidence="8">Nicotinamide mononucleotide transporter</fullName>
    </submittedName>
</protein>
<dbReference type="PANTHER" id="PTHR36122:SF2">
    <property type="entry name" value="NICOTINAMIDE RIBOSIDE TRANSPORTER PNUC"/>
    <property type="match status" value="1"/>
</dbReference>
<dbReference type="Proteomes" id="UP000031847">
    <property type="component" value="Unassembled WGS sequence"/>
</dbReference>
<keyword evidence="7" id="KW-0472">Membrane</keyword>
<accession>A0A0B8QMY8</accession>
<dbReference type="AlphaFoldDB" id="A0A0B8QMY8"/>
<evidence type="ECO:0000256" key="7">
    <source>
        <dbReference type="ARBA" id="ARBA00023136"/>
    </source>
</evidence>
<evidence type="ECO:0000256" key="2">
    <source>
        <dbReference type="ARBA" id="ARBA00006669"/>
    </source>
</evidence>
<dbReference type="InterPro" id="IPR006419">
    <property type="entry name" value="NMN_transpt_PnuC"/>
</dbReference>
<evidence type="ECO:0000256" key="3">
    <source>
        <dbReference type="ARBA" id="ARBA00022448"/>
    </source>
</evidence>
<evidence type="ECO:0000313" key="9">
    <source>
        <dbReference type="Proteomes" id="UP000031847"/>
    </source>
</evidence>
<dbReference type="PANTHER" id="PTHR36122">
    <property type="entry name" value="NICOTINAMIDE RIBOSIDE TRANSPORTER PNUC"/>
    <property type="match status" value="1"/>
</dbReference>
<dbReference type="Pfam" id="PF04973">
    <property type="entry name" value="NMN_transporter"/>
    <property type="match status" value="1"/>
</dbReference>
<evidence type="ECO:0000256" key="6">
    <source>
        <dbReference type="ARBA" id="ARBA00022989"/>
    </source>
</evidence>
<organism evidence="8 9">
    <name type="scientific">Lactococcus lactis subsp. lactis</name>
    <name type="common">Streptococcus lactis</name>
    <dbReference type="NCBI Taxonomy" id="1360"/>
    <lineage>
        <taxon>Bacteria</taxon>
        <taxon>Bacillati</taxon>
        <taxon>Bacillota</taxon>
        <taxon>Bacilli</taxon>
        <taxon>Lactobacillales</taxon>
        <taxon>Streptococcaceae</taxon>
        <taxon>Lactococcus</taxon>
    </lineage>
</organism>
<evidence type="ECO:0000256" key="5">
    <source>
        <dbReference type="ARBA" id="ARBA00022692"/>
    </source>
</evidence>
<dbReference type="PATRIC" id="fig|1360.108.peg.370"/>
<dbReference type="NCBIfam" id="TIGR01528">
    <property type="entry name" value="NMN_trans_PnuC"/>
    <property type="match status" value="1"/>
</dbReference>
<evidence type="ECO:0000313" key="8">
    <source>
        <dbReference type="EMBL" id="GAM79921.1"/>
    </source>
</evidence>
<dbReference type="EMBL" id="BBSI01000017">
    <property type="protein sequence ID" value="GAM79921.1"/>
    <property type="molecule type" value="Genomic_DNA"/>
</dbReference>
<keyword evidence="4" id="KW-1003">Cell membrane</keyword>
<comment type="similarity">
    <text evidence="2">Belongs to the nicotinamide ribonucleoside (NR) uptake permease (TC 4.B.1) family.</text>
</comment>
<dbReference type="GO" id="GO:0034257">
    <property type="term" value="F:nicotinamide riboside transmembrane transporter activity"/>
    <property type="evidence" value="ECO:0007669"/>
    <property type="project" value="InterPro"/>
</dbReference>
<proteinExistence type="inferred from homology"/>
<evidence type="ECO:0000256" key="4">
    <source>
        <dbReference type="ARBA" id="ARBA00022475"/>
    </source>
</evidence>
<comment type="caution">
    <text evidence="8">The sequence shown here is derived from an EMBL/GenBank/DDBJ whole genome shotgun (WGS) entry which is preliminary data.</text>
</comment>
<comment type="subcellular location">
    <subcellularLocation>
        <location evidence="1">Cell membrane</location>
        <topology evidence="1">Multi-pass membrane protein</topology>
    </subcellularLocation>
</comment>
<gene>
    <name evidence="8" type="ORF">JCM5805K_1029</name>
</gene>
<sequence length="247" mass="27615">MGMRMKNYLKWLKDELKSINTAGSIMLSFIIGVQLAFFLTSTITVLSIITLIATLMGSACTVYMMIGKPINGLLGLISAFGYIYINWTAGHYASVLDQIVFVLLIDLPLIFTWKTWGHRIENGVKFMKTKGWILTISSMLVLWWPITVIYTKLGDTNPLWDAITLIIGAAASILVVRGYGDSYSLWLLSDVVMIILWATALMDGYSASSLAMLLTITFYLVTSLYGKFFSIWKNDKKASGEVVTERN</sequence>
<evidence type="ECO:0000256" key="1">
    <source>
        <dbReference type="ARBA" id="ARBA00004651"/>
    </source>
</evidence>
<reference evidence="8 9" key="1">
    <citation type="submission" date="2015-01" db="EMBL/GenBank/DDBJ databases">
        <title>Lactococcus lactis subsp.lactis JCM 5805 whole genome shotgun sequence.</title>
        <authorList>
            <person name="Fujii T."/>
            <person name="Tomita Y."/>
            <person name="Ikushima S."/>
            <person name="Fujiwara D."/>
        </authorList>
    </citation>
    <scope>NUCLEOTIDE SEQUENCE [LARGE SCALE GENOMIC DNA]</scope>
    <source>
        <strain evidence="8 9">JCM 5805</strain>
    </source>
</reference>
<dbReference type="GO" id="GO:0005886">
    <property type="term" value="C:plasma membrane"/>
    <property type="evidence" value="ECO:0007669"/>
    <property type="project" value="UniProtKB-SubCell"/>
</dbReference>
<name>A0A0B8QMY8_LACLL</name>
<keyword evidence="6" id="KW-1133">Transmembrane helix</keyword>